<feature type="non-terminal residue" evidence="1">
    <location>
        <position position="1"/>
    </location>
</feature>
<organism evidence="1 2">
    <name type="scientific">Sordaria brevicollis</name>
    <dbReference type="NCBI Taxonomy" id="83679"/>
    <lineage>
        <taxon>Eukaryota</taxon>
        <taxon>Fungi</taxon>
        <taxon>Dikarya</taxon>
        <taxon>Ascomycota</taxon>
        <taxon>Pezizomycotina</taxon>
        <taxon>Sordariomycetes</taxon>
        <taxon>Sordariomycetidae</taxon>
        <taxon>Sordariales</taxon>
        <taxon>Sordariaceae</taxon>
        <taxon>Sordaria</taxon>
    </lineage>
</organism>
<reference evidence="1" key="2">
    <citation type="submission" date="2023-07" db="EMBL/GenBank/DDBJ databases">
        <authorList>
            <consortium name="Lawrence Berkeley National Laboratory"/>
            <person name="Haridas S."/>
            <person name="Hensen N."/>
            <person name="Bonometti L."/>
            <person name="Westerberg I."/>
            <person name="Brannstrom I.O."/>
            <person name="Guillou S."/>
            <person name="Cros-Aarteil S."/>
            <person name="Calhoun S."/>
            <person name="Kuo A."/>
            <person name="Mondo S."/>
            <person name="Pangilinan J."/>
            <person name="Riley R."/>
            <person name="LaButti K."/>
            <person name="Andreopoulos B."/>
            <person name="Lipzen A."/>
            <person name="Chen C."/>
            <person name="Yanf M."/>
            <person name="Daum C."/>
            <person name="Ng V."/>
            <person name="Clum A."/>
            <person name="Steindorff A."/>
            <person name="Ohm R."/>
            <person name="Martin F."/>
            <person name="Silar P."/>
            <person name="Natvig D."/>
            <person name="Lalanne C."/>
            <person name="Gautier V."/>
            <person name="Ament-velasquez S.L."/>
            <person name="Kruys A."/>
            <person name="Hutchinson M.I."/>
            <person name="Powell A.J."/>
            <person name="Barry K."/>
            <person name="Miller A.N."/>
            <person name="Grigoriev I.V."/>
            <person name="Debuchy R."/>
            <person name="Gladieux P."/>
            <person name="Thoren M.H."/>
            <person name="Johannesson H."/>
        </authorList>
    </citation>
    <scope>NUCLEOTIDE SEQUENCE</scope>
    <source>
        <strain evidence="1">FGSC 1904</strain>
    </source>
</reference>
<dbReference type="Proteomes" id="UP001281003">
    <property type="component" value="Unassembled WGS sequence"/>
</dbReference>
<proteinExistence type="predicted"/>
<comment type="caution">
    <text evidence="1">The sequence shown here is derived from an EMBL/GenBank/DDBJ whole genome shotgun (WGS) entry which is preliminary data.</text>
</comment>
<accession>A0AAE0U2N4</accession>
<feature type="non-terminal residue" evidence="1">
    <location>
        <position position="122"/>
    </location>
</feature>
<dbReference type="AlphaFoldDB" id="A0AAE0U2N4"/>
<name>A0AAE0U2N4_SORBR</name>
<keyword evidence="2" id="KW-1185">Reference proteome</keyword>
<evidence type="ECO:0000313" key="1">
    <source>
        <dbReference type="EMBL" id="KAK3388390.1"/>
    </source>
</evidence>
<protein>
    <submittedName>
        <fullName evidence="1">Uncharacterized protein</fullName>
    </submittedName>
</protein>
<reference evidence="1" key="1">
    <citation type="journal article" date="2023" name="Mol. Phylogenet. Evol.">
        <title>Genome-scale phylogeny and comparative genomics of the fungal order Sordariales.</title>
        <authorList>
            <person name="Hensen N."/>
            <person name="Bonometti L."/>
            <person name="Westerberg I."/>
            <person name="Brannstrom I.O."/>
            <person name="Guillou S."/>
            <person name="Cros-Aarteil S."/>
            <person name="Calhoun S."/>
            <person name="Haridas S."/>
            <person name="Kuo A."/>
            <person name="Mondo S."/>
            <person name="Pangilinan J."/>
            <person name="Riley R."/>
            <person name="LaButti K."/>
            <person name="Andreopoulos B."/>
            <person name="Lipzen A."/>
            <person name="Chen C."/>
            <person name="Yan M."/>
            <person name="Daum C."/>
            <person name="Ng V."/>
            <person name="Clum A."/>
            <person name="Steindorff A."/>
            <person name="Ohm R.A."/>
            <person name="Martin F."/>
            <person name="Silar P."/>
            <person name="Natvig D.O."/>
            <person name="Lalanne C."/>
            <person name="Gautier V."/>
            <person name="Ament-Velasquez S.L."/>
            <person name="Kruys A."/>
            <person name="Hutchinson M.I."/>
            <person name="Powell A.J."/>
            <person name="Barry K."/>
            <person name="Miller A.N."/>
            <person name="Grigoriev I.V."/>
            <person name="Debuchy R."/>
            <person name="Gladieux P."/>
            <person name="Hiltunen Thoren M."/>
            <person name="Johannesson H."/>
        </authorList>
    </citation>
    <scope>NUCLEOTIDE SEQUENCE</scope>
    <source>
        <strain evidence="1">FGSC 1904</strain>
    </source>
</reference>
<dbReference type="EMBL" id="JAUTDP010000016">
    <property type="protein sequence ID" value="KAK3388390.1"/>
    <property type="molecule type" value="Genomic_DNA"/>
</dbReference>
<gene>
    <name evidence="1" type="ORF">B0T20DRAFT_321707</name>
</gene>
<evidence type="ECO:0000313" key="2">
    <source>
        <dbReference type="Proteomes" id="UP001281003"/>
    </source>
</evidence>
<sequence>VDTTRALKLVPITKLALSLANFDDWKMSVWLHLSYHNVDCFLRDLNEPLVVEGNNGLCLGCQDERRRRLLAYSIVYTSCKEVIPYAENWLGMKLRRDDDQLDPKPLWEMMMGYHRARYPTAY</sequence>